<dbReference type="AlphaFoldDB" id="A0A420X142"/>
<dbReference type="GO" id="GO:0016151">
    <property type="term" value="F:nickel cation binding"/>
    <property type="evidence" value="ECO:0007669"/>
    <property type="project" value="UniProtKB-UniRule"/>
</dbReference>
<dbReference type="EMBL" id="RBIN01000001">
    <property type="protein sequence ID" value="RKR07563.1"/>
    <property type="molecule type" value="Genomic_DNA"/>
</dbReference>
<gene>
    <name evidence="1" type="primary">ureF</name>
    <name evidence="2" type="ORF">C7446_0376</name>
</gene>
<accession>A0A420X142</accession>
<proteinExistence type="inferred from homology"/>
<evidence type="ECO:0000256" key="1">
    <source>
        <dbReference type="HAMAP-Rule" id="MF_01385"/>
    </source>
</evidence>
<dbReference type="GO" id="GO:0005737">
    <property type="term" value="C:cytoplasm"/>
    <property type="evidence" value="ECO:0007669"/>
    <property type="project" value="UniProtKB-SubCell"/>
</dbReference>
<keyword evidence="1" id="KW-0143">Chaperone</keyword>
<keyword evidence="1" id="KW-0963">Cytoplasm</keyword>
<dbReference type="Pfam" id="PF01730">
    <property type="entry name" value="UreF"/>
    <property type="match status" value="1"/>
</dbReference>
<dbReference type="HAMAP" id="MF_01385">
    <property type="entry name" value="UreF"/>
    <property type="match status" value="1"/>
</dbReference>
<sequence length="206" mass="23015">MGAFAWSQGLESAFELDWVRDEASLGDWLEGVLFDGIGRLELPLLPRLLRAWRAEDVAALVEWNDWLLAARETRELLEEDVQLGHSLRRWLEGLGLAPEPGVLARLETLAYVTLFARAARMRGLDERTATLGFGWAWLENQLGAACKALRLGQSAAQRVIERLRPRLIEAVDIAETLADDELGPVTPGVTLASALHETQYSRLFRS</sequence>
<keyword evidence="3" id="KW-1185">Reference proteome</keyword>
<comment type="subunit">
    <text evidence="1">UreD, UreF and UreG form a complex that acts as a GTP-hydrolysis-dependent molecular chaperone, activating the urease apoprotein by helping to assemble the nickel containing metallocenter of UreC. The UreE protein probably delivers the nickel.</text>
</comment>
<protein>
    <recommendedName>
        <fullName evidence="1">Urease accessory protein UreF</fullName>
    </recommendedName>
</protein>
<comment type="subcellular location">
    <subcellularLocation>
        <location evidence="1">Cytoplasm</location>
    </subcellularLocation>
</comment>
<dbReference type="InterPro" id="IPR038277">
    <property type="entry name" value="UreF_sf"/>
</dbReference>
<organism evidence="2 3">
    <name type="scientific">Kushneria sinocarnis</name>
    <dbReference type="NCBI Taxonomy" id="595502"/>
    <lineage>
        <taxon>Bacteria</taxon>
        <taxon>Pseudomonadati</taxon>
        <taxon>Pseudomonadota</taxon>
        <taxon>Gammaproteobacteria</taxon>
        <taxon>Oceanospirillales</taxon>
        <taxon>Halomonadaceae</taxon>
        <taxon>Kushneria</taxon>
    </lineage>
</organism>
<dbReference type="Gene3D" id="1.10.4190.10">
    <property type="entry name" value="Urease accessory protein UreF"/>
    <property type="match status" value="1"/>
</dbReference>
<dbReference type="PIRSF" id="PIRSF009467">
    <property type="entry name" value="Ureas_acces_UreF"/>
    <property type="match status" value="1"/>
</dbReference>
<evidence type="ECO:0000313" key="2">
    <source>
        <dbReference type="EMBL" id="RKR07563.1"/>
    </source>
</evidence>
<reference evidence="2 3" key="1">
    <citation type="submission" date="2018-10" db="EMBL/GenBank/DDBJ databases">
        <title>Genomic Encyclopedia of Type Strains, Phase IV (KMG-IV): sequencing the most valuable type-strain genomes for metagenomic binning, comparative biology and taxonomic classification.</title>
        <authorList>
            <person name="Goeker M."/>
        </authorList>
    </citation>
    <scope>NUCLEOTIDE SEQUENCE [LARGE SCALE GENOMIC DNA]</scope>
    <source>
        <strain evidence="2 3">DSM 23229</strain>
    </source>
</reference>
<dbReference type="Proteomes" id="UP000281975">
    <property type="component" value="Unassembled WGS sequence"/>
</dbReference>
<evidence type="ECO:0000313" key="3">
    <source>
        <dbReference type="Proteomes" id="UP000281975"/>
    </source>
</evidence>
<keyword evidence="1" id="KW-0996">Nickel insertion</keyword>
<dbReference type="InterPro" id="IPR002639">
    <property type="entry name" value="UreF"/>
</dbReference>
<comment type="caution">
    <text evidence="2">The sequence shown here is derived from an EMBL/GenBank/DDBJ whole genome shotgun (WGS) entry which is preliminary data.</text>
</comment>
<name>A0A420X142_9GAMM</name>
<comment type="function">
    <text evidence="1">Required for maturation of urease via the functional incorporation of the urease nickel metallocenter.</text>
</comment>
<comment type="similarity">
    <text evidence="1">Belongs to the UreF family.</text>
</comment>